<proteinExistence type="predicted"/>
<evidence type="ECO:0000313" key="2">
    <source>
        <dbReference type="EMBL" id="AIA87089.1"/>
    </source>
</evidence>
<protein>
    <submittedName>
        <fullName evidence="2">CAZy families CBM32 protein</fullName>
    </submittedName>
</protein>
<feature type="non-terminal residue" evidence="2">
    <location>
        <position position="1"/>
    </location>
</feature>
<organism evidence="2">
    <name type="scientific">uncultured Geobacter sp</name>
    <dbReference type="NCBI Taxonomy" id="186741"/>
    <lineage>
        <taxon>Bacteria</taxon>
        <taxon>Pseudomonadati</taxon>
        <taxon>Thermodesulfobacteriota</taxon>
        <taxon>Desulfuromonadia</taxon>
        <taxon>Geobacterales</taxon>
        <taxon>Geobacteraceae</taxon>
        <taxon>Geobacter</taxon>
        <taxon>environmental samples</taxon>
    </lineage>
</organism>
<reference evidence="2" key="1">
    <citation type="journal article" date="2013" name="Environ. Microbiol.">
        <title>Seasonally variable intestinal metagenomes of the red palm weevil (Rhynchophorus ferrugineus).</title>
        <authorList>
            <person name="Jia S."/>
            <person name="Zhang X."/>
            <person name="Zhang G."/>
            <person name="Yin A."/>
            <person name="Zhang S."/>
            <person name="Li F."/>
            <person name="Wang L."/>
            <person name="Zhao D."/>
            <person name="Yun Q."/>
            <person name="Tala"/>
            <person name="Wang J."/>
            <person name="Sun G."/>
            <person name="Baabdullah M."/>
            <person name="Yu X."/>
            <person name="Hu S."/>
            <person name="Al-Mssallem I.S."/>
            <person name="Yu J."/>
        </authorList>
    </citation>
    <scope>NUCLEOTIDE SEQUENCE</scope>
</reference>
<accession>A0A060BVW0</accession>
<feature type="domain" description="Cadherin-like beta-sandwich-like" evidence="1">
    <location>
        <begin position="21"/>
        <end position="67"/>
    </location>
</feature>
<evidence type="ECO:0000259" key="1">
    <source>
        <dbReference type="Pfam" id="PF12733"/>
    </source>
</evidence>
<dbReference type="InterPro" id="IPR025883">
    <property type="entry name" value="Cadherin-like_domain"/>
</dbReference>
<dbReference type="EMBL" id="KF119821">
    <property type="protein sequence ID" value="AIA87089.1"/>
    <property type="molecule type" value="Genomic_DNA"/>
</dbReference>
<dbReference type="Pfam" id="PF12733">
    <property type="entry name" value="Cadherin-like"/>
    <property type="match status" value="2"/>
</dbReference>
<feature type="domain" description="Cadherin-like beta-sandwich-like" evidence="1">
    <location>
        <begin position="78"/>
        <end position="156"/>
    </location>
</feature>
<dbReference type="AlphaFoldDB" id="A0A060BVW0"/>
<sequence>LKTGSDNYEMGITPKDTDGSDTIAVNGTIVQSGGTYNVPLLVGDNTVKIEVVSSNGVKNTYSVTITRAAADSPGLLSLSLSSGTLNPEFSNRVINYSTTVNYAISRITITPVARDNTQTVTVNGSTVAYGSDYSLDLAAGVNTIRICVSMPDGSSQRITRLP</sequence>
<name>A0A060BVW0_9BACT</name>